<protein>
    <submittedName>
        <fullName evidence="1">Uncharacterized protein</fullName>
    </submittedName>
</protein>
<gene>
    <name evidence="1" type="ORF">I8J30_30820</name>
</gene>
<accession>A0ABS5CMI3</accession>
<sequence>MNQFFCWNDRLGIPLPSLHQDWDMYSERDRTFIVTEWEIIRGTIPERVIALEAVINLKQVQLFEEENFERSCTINSDIAELASRINDLHIWYRMNQEIENKRHS</sequence>
<name>A0ABS5CMI3_9BACL</name>
<organism evidence="1 2">
    <name type="scientific">Paenibacillus lignilyticus</name>
    <dbReference type="NCBI Taxonomy" id="1172615"/>
    <lineage>
        <taxon>Bacteria</taxon>
        <taxon>Bacillati</taxon>
        <taxon>Bacillota</taxon>
        <taxon>Bacilli</taxon>
        <taxon>Bacillales</taxon>
        <taxon>Paenibacillaceae</taxon>
        <taxon>Paenibacillus</taxon>
    </lineage>
</organism>
<proteinExistence type="predicted"/>
<evidence type="ECO:0000313" key="2">
    <source>
        <dbReference type="Proteomes" id="UP000673394"/>
    </source>
</evidence>
<dbReference type="Proteomes" id="UP000673394">
    <property type="component" value="Unassembled WGS sequence"/>
</dbReference>
<reference evidence="1 2" key="1">
    <citation type="submission" date="2021-04" db="EMBL/GenBank/DDBJ databases">
        <title>Paenibacillus sp. DLE-14 whole genome sequence.</title>
        <authorList>
            <person name="Ham Y.J."/>
        </authorList>
    </citation>
    <scope>NUCLEOTIDE SEQUENCE [LARGE SCALE GENOMIC DNA]</scope>
    <source>
        <strain evidence="1 2">DLE-14</strain>
    </source>
</reference>
<dbReference type="RefSeq" id="WP_210664222.1">
    <property type="nucleotide sequence ID" value="NZ_JAGKSP010000030.1"/>
</dbReference>
<comment type="caution">
    <text evidence="1">The sequence shown here is derived from an EMBL/GenBank/DDBJ whole genome shotgun (WGS) entry which is preliminary data.</text>
</comment>
<dbReference type="EMBL" id="JAGKSP010000030">
    <property type="protein sequence ID" value="MBP3967079.1"/>
    <property type="molecule type" value="Genomic_DNA"/>
</dbReference>
<evidence type="ECO:0000313" key="1">
    <source>
        <dbReference type="EMBL" id="MBP3967079.1"/>
    </source>
</evidence>
<keyword evidence="2" id="KW-1185">Reference proteome</keyword>